<evidence type="ECO:0000259" key="1">
    <source>
        <dbReference type="Pfam" id="PF04784"/>
    </source>
</evidence>
<organism evidence="2 3">
    <name type="scientific">Rapidithrix thailandica</name>
    <dbReference type="NCBI Taxonomy" id="413964"/>
    <lineage>
        <taxon>Bacteria</taxon>
        <taxon>Pseudomonadati</taxon>
        <taxon>Bacteroidota</taxon>
        <taxon>Cytophagia</taxon>
        <taxon>Cytophagales</taxon>
        <taxon>Flammeovirgaceae</taxon>
        <taxon>Rapidithrix</taxon>
    </lineage>
</organism>
<dbReference type="AlphaFoldDB" id="A0AAW9S0D4"/>
<dbReference type="RefSeq" id="WP_346822321.1">
    <property type="nucleotide sequence ID" value="NZ_JBDKWZ010000009.1"/>
</dbReference>
<protein>
    <submittedName>
        <fullName evidence="2">DUF547 domain-containing protein</fullName>
    </submittedName>
</protein>
<dbReference type="Pfam" id="PF04784">
    <property type="entry name" value="DUF547"/>
    <property type="match status" value="1"/>
</dbReference>
<reference evidence="2 3" key="1">
    <citation type="submission" date="2024-04" db="EMBL/GenBank/DDBJ databases">
        <title>Novel genus in family Flammeovirgaceae.</title>
        <authorList>
            <person name="Nguyen T.H."/>
            <person name="Vuong T.Q."/>
            <person name="Le H."/>
            <person name="Kim S.-G."/>
        </authorList>
    </citation>
    <scope>NUCLEOTIDE SEQUENCE [LARGE SCALE GENOMIC DNA]</scope>
    <source>
        <strain evidence="2 3">JCM 23209</strain>
    </source>
</reference>
<evidence type="ECO:0000313" key="3">
    <source>
        <dbReference type="Proteomes" id="UP001403385"/>
    </source>
</evidence>
<accession>A0AAW9S0D4</accession>
<dbReference type="PANTHER" id="PTHR46361:SF3">
    <property type="entry name" value="ELECTRON CARRIER_ PROTEIN DISULFIDE OXIDOREDUCTASE"/>
    <property type="match status" value="1"/>
</dbReference>
<name>A0AAW9S0D4_9BACT</name>
<comment type="caution">
    <text evidence="2">The sequence shown here is derived from an EMBL/GenBank/DDBJ whole genome shotgun (WGS) entry which is preliminary data.</text>
</comment>
<dbReference type="PANTHER" id="PTHR46361">
    <property type="entry name" value="ELECTRON CARRIER/ PROTEIN DISULFIDE OXIDOREDUCTASE"/>
    <property type="match status" value="1"/>
</dbReference>
<keyword evidence="3" id="KW-1185">Reference proteome</keyword>
<dbReference type="InterPro" id="IPR006869">
    <property type="entry name" value="DUF547"/>
</dbReference>
<evidence type="ECO:0000313" key="2">
    <source>
        <dbReference type="EMBL" id="MEN7549542.1"/>
    </source>
</evidence>
<feature type="domain" description="DUF547" evidence="1">
    <location>
        <begin position="35"/>
        <end position="139"/>
    </location>
</feature>
<dbReference type="Proteomes" id="UP001403385">
    <property type="component" value="Unassembled WGS sequence"/>
</dbReference>
<gene>
    <name evidence="2" type="ORF">AAG747_16585</name>
</gene>
<sequence length="208" mass="24414">MEQHVEQGLVAYQALLTDRTELDELINLVATVSVDHLSQTQKKAFYINSYNLLVIKGIVNKYPVESPLKIEGFFDKVEYRVAGEVMTLNDLENHKLREGIQDARIHFVLVCAAHGCPRLVNFAYRPEHLAAQLEQQTRQALNDRNFIRVDKRQKQVLISEIFKWYEKDFIKESGSVRKFLNLYRTEKIPSGFRLEYYPYDWSLNEQKS</sequence>
<dbReference type="EMBL" id="JBDKWZ010000009">
    <property type="protein sequence ID" value="MEN7549542.1"/>
    <property type="molecule type" value="Genomic_DNA"/>
</dbReference>
<proteinExistence type="predicted"/>